<dbReference type="Gene3D" id="3.30.530.20">
    <property type="match status" value="1"/>
</dbReference>
<gene>
    <name evidence="1" type="ORF">QRT05_04545</name>
</gene>
<dbReference type="Pfam" id="PF10604">
    <property type="entry name" value="Polyketide_cyc2"/>
    <property type="match status" value="1"/>
</dbReference>
<proteinExistence type="predicted"/>
<protein>
    <submittedName>
        <fullName evidence="1">SRPBCC family protein</fullName>
    </submittedName>
</protein>
<evidence type="ECO:0000313" key="1">
    <source>
        <dbReference type="EMBL" id="MDM7830592.1"/>
    </source>
</evidence>
<accession>A0ABT7S4N6</accession>
<dbReference type="Proteomes" id="UP001321453">
    <property type="component" value="Unassembled WGS sequence"/>
</dbReference>
<dbReference type="RefSeq" id="WP_289445688.1">
    <property type="nucleotide sequence ID" value="NZ_JAUCGR010000001.1"/>
</dbReference>
<dbReference type="EMBL" id="JAUCGR010000001">
    <property type="protein sequence ID" value="MDM7830592.1"/>
    <property type="molecule type" value="Genomic_DNA"/>
</dbReference>
<sequence>MIRATRTLPVPADEAWELLTDARNHARWIPLTRVQTDGPPRVGTRIVATSGPGARRGWPGLVDRMQITRADPPGPDRVAVFVKRGPVLLGEARIEVSALDDSHARIVWAEDVYLAHVPSALGRALVRPFLGAMLRRALTAAAAESSATDRRC</sequence>
<evidence type="ECO:0000313" key="2">
    <source>
        <dbReference type="Proteomes" id="UP001321453"/>
    </source>
</evidence>
<organism evidence="1 2">
    <name type="scientific">Cellulomonas edaphi</name>
    <dbReference type="NCBI Taxonomy" id="3053468"/>
    <lineage>
        <taxon>Bacteria</taxon>
        <taxon>Bacillati</taxon>
        <taxon>Actinomycetota</taxon>
        <taxon>Actinomycetes</taxon>
        <taxon>Micrococcales</taxon>
        <taxon>Cellulomonadaceae</taxon>
        <taxon>Cellulomonas</taxon>
    </lineage>
</organism>
<name>A0ABT7S4N6_9CELL</name>
<keyword evidence="2" id="KW-1185">Reference proteome</keyword>
<comment type="caution">
    <text evidence="1">The sequence shown here is derived from an EMBL/GenBank/DDBJ whole genome shotgun (WGS) entry which is preliminary data.</text>
</comment>
<reference evidence="1 2" key="1">
    <citation type="submission" date="2023-06" db="EMBL/GenBank/DDBJ databases">
        <title>Cellulomonas sp. MW9 Whole genome sequence.</title>
        <authorList>
            <person name="Park S."/>
        </authorList>
    </citation>
    <scope>NUCLEOTIDE SEQUENCE [LARGE SCALE GENOMIC DNA]</scope>
    <source>
        <strain evidence="1 2">MW9</strain>
    </source>
</reference>
<dbReference type="SUPFAM" id="SSF55961">
    <property type="entry name" value="Bet v1-like"/>
    <property type="match status" value="1"/>
</dbReference>
<dbReference type="InterPro" id="IPR023393">
    <property type="entry name" value="START-like_dom_sf"/>
</dbReference>
<dbReference type="InterPro" id="IPR019587">
    <property type="entry name" value="Polyketide_cyclase/dehydratase"/>
</dbReference>